<accession>A0A485PA11</accession>
<dbReference type="Proteomes" id="UP000386466">
    <property type="component" value="Unassembled WGS sequence"/>
</dbReference>
<evidence type="ECO:0008006" key="4">
    <source>
        <dbReference type="Google" id="ProtNLM"/>
    </source>
</evidence>
<gene>
    <name evidence="2" type="ORF">LYPA_23C002424</name>
</gene>
<dbReference type="PANTHER" id="PTHR11505">
    <property type="entry name" value="L1 TRANSPOSABLE ELEMENT-RELATED"/>
    <property type="match status" value="1"/>
</dbReference>
<organism evidence="2 3">
    <name type="scientific">Lynx pardinus</name>
    <name type="common">Iberian lynx</name>
    <name type="synonym">Felis pardina</name>
    <dbReference type="NCBI Taxonomy" id="191816"/>
    <lineage>
        <taxon>Eukaryota</taxon>
        <taxon>Metazoa</taxon>
        <taxon>Chordata</taxon>
        <taxon>Craniata</taxon>
        <taxon>Vertebrata</taxon>
        <taxon>Euteleostomi</taxon>
        <taxon>Mammalia</taxon>
        <taxon>Eutheria</taxon>
        <taxon>Laurasiatheria</taxon>
        <taxon>Carnivora</taxon>
        <taxon>Feliformia</taxon>
        <taxon>Felidae</taxon>
        <taxon>Felinae</taxon>
        <taxon>Lynx</taxon>
    </lineage>
</organism>
<protein>
    <recommendedName>
        <fullName evidence="4">L1 transposable element RRM domain-containing protein</fullName>
    </recommendedName>
</protein>
<reference evidence="2 3" key="1">
    <citation type="submission" date="2019-01" db="EMBL/GenBank/DDBJ databases">
        <authorList>
            <person name="Alioto T."/>
            <person name="Alioto T."/>
        </authorList>
    </citation>
    <scope>NUCLEOTIDE SEQUENCE [LARGE SCALE GENOMIC DNA]</scope>
</reference>
<dbReference type="Gene3D" id="3.30.70.1820">
    <property type="entry name" value="L1 transposable element, RRM domain"/>
    <property type="match status" value="1"/>
</dbReference>
<dbReference type="AlphaFoldDB" id="A0A485PA11"/>
<evidence type="ECO:0000256" key="1">
    <source>
        <dbReference type="SAM" id="MobiDB-lite"/>
    </source>
</evidence>
<proteinExistence type="predicted"/>
<evidence type="ECO:0000313" key="3">
    <source>
        <dbReference type="Proteomes" id="UP000386466"/>
    </source>
</evidence>
<feature type="region of interest" description="Disordered" evidence="1">
    <location>
        <begin position="86"/>
        <end position="113"/>
    </location>
</feature>
<keyword evidence="3" id="KW-1185">Reference proteome</keyword>
<dbReference type="EMBL" id="CAAGRJ010033903">
    <property type="protein sequence ID" value="VFV43401.1"/>
    <property type="molecule type" value="Genomic_DNA"/>
</dbReference>
<dbReference type="InterPro" id="IPR004244">
    <property type="entry name" value="Transposase_22"/>
</dbReference>
<name>A0A485PA11_LYNPA</name>
<evidence type="ECO:0000313" key="2">
    <source>
        <dbReference type="EMBL" id="VFV43401.1"/>
    </source>
</evidence>
<sequence>MKEQDKVMARDLSKTNVSNMANGEFKAVIIRILTGLLKKKFNVYSFFEREREEILIAEIKERKKETKMKNAITEIRTRLAAMSTKPEEVEEGISDTEDKIVENNETEQKRKKNYGTENRLRELSGYIKCSNIHIIGIPEEEVREKGAENLFEEIVAKNLPNLGKETDIKI</sequence>
<feature type="compositionally biased region" description="Basic and acidic residues" evidence="1">
    <location>
        <begin position="96"/>
        <end position="108"/>
    </location>
</feature>
<dbReference type="Gene3D" id="1.20.5.390">
    <property type="entry name" value="L1 transposable element, trimerization domain"/>
    <property type="match status" value="1"/>
</dbReference>